<sequence length="120" mass="12799">MRKRTLRMGIYALSLAVALVTVATFFHEQIAGVLGLSPPAASFFVSLGFWGGGISGGCGVVLAVAGLFLRSGPDRQHPCRLAPSLIILCAFTFIFILLLVAHFRGTEYPPPLRPGETITI</sequence>
<dbReference type="EMBL" id="AE017180">
    <property type="protein sequence ID" value="AAR34971.1"/>
    <property type="molecule type" value="Genomic_DNA"/>
</dbReference>
<name>Q74CS5_GEOSL</name>
<dbReference type="HOGENOM" id="CLU_166132_0_0_7"/>
<dbReference type="STRING" id="243231.GSU1597"/>
<keyword evidence="1" id="KW-0472">Membrane</keyword>
<accession>Q74CS5</accession>
<keyword evidence="1" id="KW-0812">Transmembrane</keyword>
<protein>
    <submittedName>
        <fullName evidence="2">Uncharacterized protein</fullName>
    </submittedName>
</protein>
<dbReference type="eggNOG" id="ENOG502ZGHQ">
    <property type="taxonomic scope" value="Bacteria"/>
</dbReference>
<proteinExistence type="predicted"/>
<feature type="transmembrane region" description="Helical" evidence="1">
    <location>
        <begin position="45"/>
        <end position="69"/>
    </location>
</feature>
<organism evidence="2 3">
    <name type="scientific">Geobacter sulfurreducens (strain ATCC 51573 / DSM 12127 / PCA)</name>
    <dbReference type="NCBI Taxonomy" id="243231"/>
    <lineage>
        <taxon>Bacteria</taxon>
        <taxon>Pseudomonadati</taxon>
        <taxon>Thermodesulfobacteriota</taxon>
        <taxon>Desulfuromonadia</taxon>
        <taxon>Geobacterales</taxon>
        <taxon>Geobacteraceae</taxon>
        <taxon>Geobacter</taxon>
    </lineage>
</organism>
<keyword evidence="1" id="KW-1133">Transmembrane helix</keyword>
<gene>
    <name evidence="2" type="ordered locus">GSU1597</name>
</gene>
<dbReference type="EnsemblBacteria" id="AAR34971">
    <property type="protein sequence ID" value="AAR34971"/>
    <property type="gene ID" value="GSU1597"/>
</dbReference>
<dbReference type="AlphaFoldDB" id="Q74CS5"/>
<dbReference type="InParanoid" id="Q74CS5"/>
<evidence type="ECO:0000256" key="1">
    <source>
        <dbReference type="SAM" id="Phobius"/>
    </source>
</evidence>
<keyword evidence="3" id="KW-1185">Reference proteome</keyword>
<feature type="transmembrane region" description="Helical" evidence="1">
    <location>
        <begin position="81"/>
        <end position="103"/>
    </location>
</feature>
<dbReference type="Proteomes" id="UP000000577">
    <property type="component" value="Chromosome"/>
</dbReference>
<reference evidence="2 3" key="2">
    <citation type="journal article" date="2012" name="BMC Genomics">
        <title>Comparative genomic analysis of Geobacter sulfurreducens KN400, a strain with enhanced capacity for extracellular electron transfer and electricity production.</title>
        <authorList>
            <person name="Butler J.E."/>
            <person name="Young N.D."/>
            <person name="Aklujkar M."/>
            <person name="Lovley D.R."/>
        </authorList>
    </citation>
    <scope>NUCLEOTIDE SEQUENCE [LARGE SCALE GENOMIC DNA]</scope>
    <source>
        <strain evidence="3">ATCC 51573 / DSM 12127 / PCA</strain>
    </source>
</reference>
<evidence type="ECO:0000313" key="3">
    <source>
        <dbReference type="Proteomes" id="UP000000577"/>
    </source>
</evidence>
<dbReference type="OrthoDB" id="9948920at2"/>
<dbReference type="KEGG" id="gsu:GSU1597"/>
<evidence type="ECO:0000313" key="2">
    <source>
        <dbReference type="EMBL" id="AAR34971.1"/>
    </source>
</evidence>
<reference evidence="2 3" key="1">
    <citation type="journal article" date="2003" name="Science">
        <title>Genome of Geobacter sulfurreducens: metal reduction in subsurface environments.</title>
        <authorList>
            <person name="Methe B.A."/>
            <person name="Nelson K.E."/>
            <person name="Eisen J.A."/>
            <person name="Paulsen I.T."/>
            <person name="Nelson W."/>
            <person name="Heidelberg J.F."/>
            <person name="Wu D."/>
            <person name="Wu M."/>
            <person name="Ward N."/>
            <person name="Beanan M.J."/>
            <person name="Dodson R.J."/>
            <person name="Madupu R."/>
            <person name="Brinkac L.M."/>
            <person name="Daugherty S.C."/>
            <person name="DeBoy R.T."/>
            <person name="Durkin A.S."/>
            <person name="Gwinn M."/>
            <person name="Kolonay J.F."/>
            <person name="Sullivan S.A."/>
            <person name="Haft D.H."/>
            <person name="Selengut J."/>
            <person name="Davidsen T.M."/>
            <person name="Zafar N."/>
            <person name="White O."/>
            <person name="Tran B."/>
            <person name="Romero C."/>
            <person name="Forberger H.A."/>
            <person name="Weidman J."/>
            <person name="Khouri H."/>
            <person name="Feldblyum T.V."/>
            <person name="Utterback T.R."/>
            <person name="Van Aken S.E."/>
            <person name="Lovley D.R."/>
            <person name="Fraser C.M."/>
        </authorList>
    </citation>
    <scope>NUCLEOTIDE SEQUENCE [LARGE SCALE GENOMIC DNA]</scope>
    <source>
        <strain evidence="3">ATCC 51573 / DSM 12127 / PCA</strain>
    </source>
</reference>
<dbReference type="PATRIC" id="fig|243231.5.peg.1638"/>